<proteinExistence type="predicted"/>
<sequence>MKQQIEALDAYQVIEKRKISDLNSEGYILKHKKTGAAVTLLLNDDENKVFYIGFRTPPKDSTGVAHILEHSVLCGSKNFPVKDPFIELAKGSLNTFLNAMTYPDKTVYPVASCNDKDFKNLVHVYLDAVFYPNIYQEEKIFRQEGWHYEMEDVEDELSINGVVYNEMKGAFSSPDDVVEREIMNSLYPDITYGLESGGDPDFIPELSYEDFLAFHKKYYHPSNSYIYLYGNMDAAEYLTFIDEQYLSAFDALKVNSLVGVQTPFAAPKELVKEYSVMEDDSISENTYLTYNVSMGTSLDKKLYIAMDVLDYVLCSAPGALVKQALIDKGIGRDVYSTLENGIYQPYFSVIAKNANSSQKEEFVATIHEVLKKAVSEGLDKKALVAAINYFEFRYREADFGSYPKGLMLGLEALDSWLYDEKAPFMHIEANETYRELKASIATGYFEELIQKYILDNPHKTIMEVKPVQGLTSRKDKALYDKLKAYKETLSPQEKQEIVDKTAALRAYQEEESTKEALETIPLLTREDMKKEAAGYINEVQNVDGTTVLIHDIFTNGISYLNLVFDLKDVPAGLLPYVGILKAVLMMVDTEHFSYGELFNEVNTHTGGIKTVVNTYTNADDLKKYKVTLEIRSKALYEKRDKAMELMKEIILTSRFEDTKRLYEILAEIKSRMQAVMTGAGHSVASIRALSYFSLTAAVSEQISGIPQYRLLEDLLKEFEERKAVLVQNLKDLTQYIFRPENLLVDYTAAKESYGGLETAVKNLKADLYTGKVSGESFRPDPVRKNEAFMTAGQVQYVCRAGNFIDKGLPYTGALKVLKVMMGYDYLWNQVRVKGGAYGCMCGFYRNGDGYFVSYRDPNLKKTVDVYEQAAEYIENVKLDERTVTQFIIGAVSELDTPMTPATKGIYSLGGYLTGLSMEKVQKERDELLATTIDELRGLGRYIRAFMENECLCVVGNGEKIKESEDMFMHVEQLFRNN</sequence>
<dbReference type="SUPFAM" id="SSF63411">
    <property type="entry name" value="LuxS/MPP-like metallohydrolase"/>
    <property type="match status" value="4"/>
</dbReference>
<evidence type="ECO:0000313" key="3">
    <source>
        <dbReference type="EMBL" id="RKI92869.1"/>
    </source>
</evidence>
<dbReference type="RefSeq" id="WP_120467779.1">
    <property type="nucleotide sequence ID" value="NZ_RAYQ01000004.1"/>
</dbReference>
<dbReference type="OrthoDB" id="9762027at2"/>
<name>A0A3A9ANJ5_9FIRM</name>
<evidence type="ECO:0000313" key="4">
    <source>
        <dbReference type="Proteomes" id="UP000280696"/>
    </source>
</evidence>
<dbReference type="InterPro" id="IPR055130">
    <property type="entry name" value="PreP_C"/>
</dbReference>
<dbReference type="GO" id="GO:0046872">
    <property type="term" value="F:metal ion binding"/>
    <property type="evidence" value="ECO:0007669"/>
    <property type="project" value="InterPro"/>
</dbReference>
<keyword evidence="4" id="KW-1185">Reference proteome</keyword>
<dbReference type="Pfam" id="PF08367">
    <property type="entry name" value="M16C_assoc"/>
    <property type="match status" value="1"/>
</dbReference>
<dbReference type="GO" id="GO:0016485">
    <property type="term" value="P:protein processing"/>
    <property type="evidence" value="ECO:0007669"/>
    <property type="project" value="TreeGrafter"/>
</dbReference>
<feature type="domain" description="Peptidase M16C associated" evidence="2">
    <location>
        <begin position="464"/>
        <end position="714"/>
    </location>
</feature>
<dbReference type="EMBL" id="RAYQ01000004">
    <property type="protein sequence ID" value="RKI92869.1"/>
    <property type="molecule type" value="Genomic_DNA"/>
</dbReference>
<dbReference type="InterPro" id="IPR011765">
    <property type="entry name" value="Pept_M16_N"/>
</dbReference>
<dbReference type="FunFam" id="3.30.830.10:FF:000034">
    <property type="entry name" value="presequence protease 1, chloroplastic/mitochondrial"/>
    <property type="match status" value="1"/>
</dbReference>
<dbReference type="AlphaFoldDB" id="A0A3A9ANJ5"/>
<feature type="coiled-coil region" evidence="1">
    <location>
        <begin position="708"/>
        <end position="735"/>
    </location>
</feature>
<dbReference type="Pfam" id="PF05193">
    <property type="entry name" value="Peptidase_M16_C"/>
    <property type="match status" value="1"/>
</dbReference>
<gene>
    <name evidence="3" type="ORF">D7V94_06050</name>
</gene>
<dbReference type="SMART" id="SM01264">
    <property type="entry name" value="M16C_associated"/>
    <property type="match status" value="1"/>
</dbReference>
<dbReference type="GO" id="GO:0004222">
    <property type="term" value="F:metalloendopeptidase activity"/>
    <property type="evidence" value="ECO:0007669"/>
    <property type="project" value="TreeGrafter"/>
</dbReference>
<evidence type="ECO:0000256" key="1">
    <source>
        <dbReference type="SAM" id="Coils"/>
    </source>
</evidence>
<dbReference type="PANTHER" id="PTHR43016">
    <property type="entry name" value="PRESEQUENCE PROTEASE"/>
    <property type="match status" value="1"/>
</dbReference>
<comment type="caution">
    <text evidence="3">The sequence shown here is derived from an EMBL/GenBank/DDBJ whole genome shotgun (WGS) entry which is preliminary data.</text>
</comment>
<dbReference type="Pfam" id="PF22516">
    <property type="entry name" value="PreP_C"/>
    <property type="match status" value="1"/>
</dbReference>
<dbReference type="InterPro" id="IPR013578">
    <property type="entry name" value="Peptidase_M16C_assoc"/>
</dbReference>
<keyword evidence="1" id="KW-0175">Coiled coil</keyword>
<accession>A0A3A9ANJ5</accession>
<dbReference type="Pfam" id="PF00675">
    <property type="entry name" value="Peptidase_M16"/>
    <property type="match status" value="1"/>
</dbReference>
<dbReference type="InterPro" id="IPR007863">
    <property type="entry name" value="Peptidase_M16_C"/>
</dbReference>
<evidence type="ECO:0000259" key="2">
    <source>
        <dbReference type="SMART" id="SM01264"/>
    </source>
</evidence>
<protein>
    <submittedName>
        <fullName evidence="3">Insulinase family protein</fullName>
    </submittedName>
</protein>
<dbReference type="PANTHER" id="PTHR43016:SF13">
    <property type="entry name" value="PRESEQUENCE PROTEASE, MITOCHONDRIAL"/>
    <property type="match status" value="1"/>
</dbReference>
<dbReference type="Gene3D" id="3.30.830.10">
    <property type="entry name" value="Metalloenzyme, LuxS/M16 peptidase-like"/>
    <property type="match status" value="4"/>
</dbReference>
<reference evidence="3 4" key="1">
    <citation type="submission" date="2018-09" db="EMBL/GenBank/DDBJ databases">
        <title>Murine metabolic-syndrome-specific gut microbial biobank.</title>
        <authorList>
            <person name="Liu C."/>
        </authorList>
    </citation>
    <scope>NUCLEOTIDE SEQUENCE [LARGE SCALE GENOMIC DNA]</scope>
    <source>
        <strain evidence="3 4">0.1xD8-82</strain>
    </source>
</reference>
<dbReference type="InterPro" id="IPR011249">
    <property type="entry name" value="Metalloenz_LuxS/M16"/>
</dbReference>
<organism evidence="3 4">
    <name type="scientific">Parablautia intestinalis</name>
    <dbReference type="NCBI Taxonomy" id="2320100"/>
    <lineage>
        <taxon>Bacteria</taxon>
        <taxon>Bacillati</taxon>
        <taxon>Bacillota</taxon>
        <taxon>Clostridia</taxon>
        <taxon>Lachnospirales</taxon>
        <taxon>Lachnospiraceae</taxon>
        <taxon>Parablautia</taxon>
    </lineage>
</organism>
<dbReference type="Proteomes" id="UP000280696">
    <property type="component" value="Unassembled WGS sequence"/>
</dbReference>